<keyword evidence="7" id="KW-0862">Zinc</keyword>
<organism evidence="13 14">
    <name type="scientific">Candidatus Daviesbacteria bacterium GW2011_GWA2_38_24</name>
    <dbReference type="NCBI Taxonomy" id="1618422"/>
    <lineage>
        <taxon>Bacteria</taxon>
        <taxon>Candidatus Daviesiibacteriota</taxon>
    </lineage>
</organism>
<dbReference type="Pfam" id="PF02163">
    <property type="entry name" value="Peptidase_M50"/>
    <property type="match status" value="1"/>
</dbReference>
<evidence type="ECO:0000256" key="7">
    <source>
        <dbReference type="ARBA" id="ARBA00022833"/>
    </source>
</evidence>
<evidence type="ECO:0000313" key="14">
    <source>
        <dbReference type="Proteomes" id="UP000034235"/>
    </source>
</evidence>
<dbReference type="Gene3D" id="2.30.42.10">
    <property type="match status" value="1"/>
</dbReference>
<keyword evidence="5 11" id="KW-0812">Transmembrane</keyword>
<dbReference type="InterPro" id="IPR041489">
    <property type="entry name" value="PDZ_6"/>
</dbReference>
<comment type="subcellular location">
    <subcellularLocation>
        <location evidence="2">Membrane</location>
        <topology evidence="2">Multi-pass membrane protein</topology>
    </subcellularLocation>
</comment>
<dbReference type="Pfam" id="PF17820">
    <property type="entry name" value="PDZ_6"/>
    <property type="match status" value="1"/>
</dbReference>
<feature type="domain" description="PDZ" evidence="12">
    <location>
        <begin position="120"/>
        <end position="198"/>
    </location>
</feature>
<dbReference type="Proteomes" id="UP000034235">
    <property type="component" value="Unassembled WGS sequence"/>
</dbReference>
<dbReference type="GO" id="GO:0016020">
    <property type="term" value="C:membrane"/>
    <property type="evidence" value="ECO:0007669"/>
    <property type="project" value="UniProtKB-SubCell"/>
</dbReference>
<reference evidence="13 14" key="1">
    <citation type="journal article" date="2015" name="Nature">
        <title>rRNA introns, odd ribosomes, and small enigmatic genomes across a large radiation of phyla.</title>
        <authorList>
            <person name="Brown C.T."/>
            <person name="Hug L.A."/>
            <person name="Thomas B.C."/>
            <person name="Sharon I."/>
            <person name="Castelle C.J."/>
            <person name="Singh A."/>
            <person name="Wilkins M.J."/>
            <person name="Williams K.H."/>
            <person name="Banfield J.F."/>
        </authorList>
    </citation>
    <scope>NUCLEOTIDE SEQUENCE [LARGE SCALE GENOMIC DNA]</scope>
</reference>
<dbReference type="CDD" id="cd23081">
    <property type="entry name" value="cpPDZ_EcRseP-like"/>
    <property type="match status" value="1"/>
</dbReference>
<comment type="cofactor">
    <cofactor evidence="1">
        <name>Zn(2+)</name>
        <dbReference type="ChEBI" id="CHEBI:29105"/>
    </cofactor>
</comment>
<dbReference type="PANTHER" id="PTHR42837">
    <property type="entry name" value="REGULATOR OF SIGMA-E PROTEASE RSEP"/>
    <property type="match status" value="1"/>
</dbReference>
<dbReference type="GO" id="GO:0004222">
    <property type="term" value="F:metalloendopeptidase activity"/>
    <property type="evidence" value="ECO:0007669"/>
    <property type="project" value="InterPro"/>
</dbReference>
<keyword evidence="9" id="KW-0482">Metalloprotease</keyword>
<evidence type="ECO:0000256" key="11">
    <source>
        <dbReference type="SAM" id="Phobius"/>
    </source>
</evidence>
<dbReference type="PROSITE" id="PS50106">
    <property type="entry name" value="PDZ"/>
    <property type="match status" value="1"/>
</dbReference>
<comment type="caution">
    <text evidence="13">The sequence shown here is derived from an EMBL/GenBank/DDBJ whole genome shotgun (WGS) entry which is preliminary data.</text>
</comment>
<dbReference type="InterPro" id="IPR008915">
    <property type="entry name" value="Peptidase_M50"/>
</dbReference>
<evidence type="ECO:0000256" key="3">
    <source>
        <dbReference type="ARBA" id="ARBA00007931"/>
    </source>
</evidence>
<protein>
    <submittedName>
        <fullName evidence="13">Site-2 protease, Metallo peptidase, MEROPS family M50B</fullName>
    </submittedName>
</protein>
<dbReference type="InterPro" id="IPR001478">
    <property type="entry name" value="PDZ"/>
</dbReference>
<dbReference type="CDD" id="cd06163">
    <property type="entry name" value="S2P-M50_PDZ_RseP-like"/>
    <property type="match status" value="1"/>
</dbReference>
<dbReference type="SUPFAM" id="SSF50156">
    <property type="entry name" value="PDZ domain-like"/>
    <property type="match status" value="1"/>
</dbReference>
<evidence type="ECO:0000256" key="9">
    <source>
        <dbReference type="ARBA" id="ARBA00023049"/>
    </source>
</evidence>
<keyword evidence="4 13" id="KW-0645">Protease</keyword>
<dbReference type="SMART" id="SM00228">
    <property type="entry name" value="PDZ"/>
    <property type="match status" value="1"/>
</dbReference>
<dbReference type="EMBL" id="LBUP01000007">
    <property type="protein sequence ID" value="KKQ66007.1"/>
    <property type="molecule type" value="Genomic_DNA"/>
</dbReference>
<dbReference type="AlphaFoldDB" id="A0A0G0JGZ8"/>
<evidence type="ECO:0000256" key="10">
    <source>
        <dbReference type="ARBA" id="ARBA00023136"/>
    </source>
</evidence>
<evidence type="ECO:0000259" key="12">
    <source>
        <dbReference type="PROSITE" id="PS50106"/>
    </source>
</evidence>
<feature type="transmembrane region" description="Helical" evidence="11">
    <location>
        <begin position="349"/>
        <end position="367"/>
    </location>
</feature>
<gene>
    <name evidence="13" type="ORF">US86_C0007G0052</name>
</gene>
<evidence type="ECO:0000256" key="6">
    <source>
        <dbReference type="ARBA" id="ARBA00022801"/>
    </source>
</evidence>
<evidence type="ECO:0000256" key="5">
    <source>
        <dbReference type="ARBA" id="ARBA00022692"/>
    </source>
</evidence>
<keyword evidence="6" id="KW-0378">Hydrolase</keyword>
<dbReference type="InterPro" id="IPR004387">
    <property type="entry name" value="Pept_M50_Zn"/>
</dbReference>
<accession>A0A0G0JGZ8</accession>
<name>A0A0G0JGZ8_9BACT</name>
<keyword evidence="8 11" id="KW-1133">Transmembrane helix</keyword>
<evidence type="ECO:0000313" key="13">
    <source>
        <dbReference type="EMBL" id="KKQ66007.1"/>
    </source>
</evidence>
<evidence type="ECO:0000256" key="1">
    <source>
        <dbReference type="ARBA" id="ARBA00001947"/>
    </source>
</evidence>
<keyword evidence="10 11" id="KW-0472">Membrane</keyword>
<evidence type="ECO:0000256" key="8">
    <source>
        <dbReference type="ARBA" id="ARBA00022989"/>
    </source>
</evidence>
<dbReference type="GO" id="GO:0006508">
    <property type="term" value="P:proteolysis"/>
    <property type="evidence" value="ECO:0007669"/>
    <property type="project" value="UniProtKB-KW"/>
</dbReference>
<evidence type="ECO:0000256" key="2">
    <source>
        <dbReference type="ARBA" id="ARBA00004141"/>
    </source>
</evidence>
<feature type="transmembrane region" description="Helical" evidence="11">
    <location>
        <begin position="92"/>
        <end position="113"/>
    </location>
</feature>
<evidence type="ECO:0000256" key="4">
    <source>
        <dbReference type="ARBA" id="ARBA00022670"/>
    </source>
</evidence>
<dbReference type="PANTHER" id="PTHR42837:SF2">
    <property type="entry name" value="MEMBRANE METALLOPROTEASE ARASP2, CHLOROPLASTIC-RELATED"/>
    <property type="match status" value="1"/>
</dbReference>
<dbReference type="InterPro" id="IPR036034">
    <property type="entry name" value="PDZ_sf"/>
</dbReference>
<comment type="similarity">
    <text evidence="3">Belongs to the peptidase M50B family.</text>
</comment>
<proteinExistence type="inferred from homology"/>
<feature type="transmembrane region" description="Helical" evidence="11">
    <location>
        <begin position="302"/>
        <end position="323"/>
    </location>
</feature>
<sequence>MAILIFFVTIFILVIIHELGHFFAAKKFNIKVLEFGFGLPPKLFGKKWGETLVSLNWLPFGGFVKLKGEDDDDPKALTDPRSFASQNVWKRITVVAAGVLMNLVLAWVIYYGLIAFQGFKVQIPLLVEHDFVGVSQTKETVVIISNVASDSPASQVGIVQGDRIIAINDQFIENSEEFSNKIKENAGKKVTLTLSDVSKNKFRNVEVTPRENPPQGQGALGVALGSFKVANLEFAAFWQKLLAAPIHTFNLTSYSFEILGNTIRTAFVKKDIAPVGQTVAGPVGITSLIGDILRIDNPIIPYLEFLALLSLNLAIFNALPLPALDGGRLLFLFTEAIIGKRVPPSTEKIIHAVGFALLISLAILITVSDIKKLF</sequence>